<reference evidence="3" key="1">
    <citation type="submission" date="2024-03" db="EMBL/GenBank/DDBJ databases">
        <title>WGS assembly of Saponaria officinalis var. Norfolk2.</title>
        <authorList>
            <person name="Jenkins J."/>
            <person name="Shu S."/>
            <person name="Grimwood J."/>
            <person name="Barry K."/>
            <person name="Goodstein D."/>
            <person name="Schmutz J."/>
            <person name="Leebens-Mack J."/>
            <person name="Osbourn A."/>
        </authorList>
    </citation>
    <scope>NUCLEOTIDE SEQUENCE [LARGE SCALE GENOMIC DNA]</scope>
    <source>
        <strain evidence="3">JIC</strain>
    </source>
</reference>
<name>A0AAW1IQ88_SAPOF</name>
<feature type="transmembrane region" description="Helical" evidence="2">
    <location>
        <begin position="59"/>
        <end position="80"/>
    </location>
</feature>
<comment type="caution">
    <text evidence="3">The sequence shown here is derived from an EMBL/GenBank/DDBJ whole genome shotgun (WGS) entry which is preliminary data.</text>
</comment>
<dbReference type="PANTHER" id="PTHR34116:SF2">
    <property type="entry name" value="THH1_TOM1_TOM3 DOMAIN-CONTAINING PROTEIN"/>
    <property type="match status" value="1"/>
</dbReference>
<evidence type="ECO:0000256" key="1">
    <source>
        <dbReference type="SAM" id="MobiDB-lite"/>
    </source>
</evidence>
<dbReference type="Proteomes" id="UP001443914">
    <property type="component" value="Unassembled WGS sequence"/>
</dbReference>
<evidence type="ECO:0000313" key="3">
    <source>
        <dbReference type="EMBL" id="KAK9692005.1"/>
    </source>
</evidence>
<dbReference type="EMBL" id="JBDFQZ010000009">
    <property type="protein sequence ID" value="KAK9692005.1"/>
    <property type="molecule type" value="Genomic_DNA"/>
</dbReference>
<feature type="transmembrane region" description="Helical" evidence="2">
    <location>
        <begin position="12"/>
        <end position="38"/>
    </location>
</feature>
<feature type="transmembrane region" description="Helical" evidence="2">
    <location>
        <begin position="100"/>
        <end position="121"/>
    </location>
</feature>
<dbReference type="AlphaFoldDB" id="A0AAW1IQ88"/>
<keyword evidence="4" id="KW-1185">Reference proteome</keyword>
<keyword evidence="2" id="KW-1133">Transmembrane helix</keyword>
<feature type="region of interest" description="Disordered" evidence="1">
    <location>
        <begin position="322"/>
        <end position="381"/>
    </location>
</feature>
<keyword evidence="2" id="KW-0812">Transmembrane</keyword>
<feature type="transmembrane region" description="Helical" evidence="2">
    <location>
        <begin position="238"/>
        <end position="261"/>
    </location>
</feature>
<feature type="transmembrane region" description="Helical" evidence="2">
    <location>
        <begin position="267"/>
        <end position="296"/>
    </location>
</feature>
<evidence type="ECO:0000313" key="4">
    <source>
        <dbReference type="Proteomes" id="UP001443914"/>
    </source>
</evidence>
<keyword evidence="2" id="KW-0472">Membrane</keyword>
<sequence length="381" mass="42626">MPLTSLAVDALGVVTISLVGLLVLLGLLCIIYTIYFCARIQSSAYSQLGYFNRPWVVRIIYIVFGILWGAGEVIRLRFFRQDGIVFQSLSEKWQEDICKIYILSNLGFTEPCLFLTMGFLLRASLKWRGSRVLNRKWNFKTIGFVLLYCIPILVLDLLFVMVAPKLIGQHKLLKGLSYLFTRTHSSTTASGQPVITCTYPLLSTILHGIFAIVLTTYMLLLGRRMFVSVINKGLQKRVYILIFLVSSFLPLRVLLLGLSVLARPEHFIFEALAFCGFLALLSCVVVSFFMLVYLPVADSLALNRSRGWRSVEAGEVGLYTPGDDSTSLIDTNPSHHETSKATNIEDEASSTSKYEEEMTTPSPGFRRLSATSLGSPTRSLQ</sequence>
<feature type="transmembrane region" description="Helical" evidence="2">
    <location>
        <begin position="142"/>
        <end position="163"/>
    </location>
</feature>
<organism evidence="3 4">
    <name type="scientific">Saponaria officinalis</name>
    <name type="common">Common soapwort</name>
    <name type="synonym">Lychnis saponaria</name>
    <dbReference type="NCBI Taxonomy" id="3572"/>
    <lineage>
        <taxon>Eukaryota</taxon>
        <taxon>Viridiplantae</taxon>
        <taxon>Streptophyta</taxon>
        <taxon>Embryophyta</taxon>
        <taxon>Tracheophyta</taxon>
        <taxon>Spermatophyta</taxon>
        <taxon>Magnoliopsida</taxon>
        <taxon>eudicotyledons</taxon>
        <taxon>Gunneridae</taxon>
        <taxon>Pentapetalae</taxon>
        <taxon>Caryophyllales</taxon>
        <taxon>Caryophyllaceae</taxon>
        <taxon>Caryophylleae</taxon>
        <taxon>Saponaria</taxon>
    </lineage>
</organism>
<feature type="transmembrane region" description="Helical" evidence="2">
    <location>
        <begin position="205"/>
        <end position="226"/>
    </location>
</feature>
<protein>
    <submittedName>
        <fullName evidence="3">Uncharacterized protein</fullName>
    </submittedName>
</protein>
<dbReference type="PIRSF" id="PIRSF031277">
    <property type="entry name" value="UCP031277"/>
    <property type="match status" value="1"/>
</dbReference>
<dbReference type="InterPro" id="IPR016971">
    <property type="entry name" value="UCP031277"/>
</dbReference>
<evidence type="ECO:0000256" key="2">
    <source>
        <dbReference type="SAM" id="Phobius"/>
    </source>
</evidence>
<gene>
    <name evidence="3" type="ORF">RND81_09G234500</name>
</gene>
<accession>A0AAW1IQ88</accession>
<feature type="compositionally biased region" description="Polar residues" evidence="1">
    <location>
        <begin position="323"/>
        <end position="332"/>
    </location>
</feature>
<feature type="compositionally biased region" description="Polar residues" evidence="1">
    <location>
        <begin position="369"/>
        <end position="381"/>
    </location>
</feature>
<dbReference type="PANTHER" id="PTHR34116">
    <property type="entry name" value="PLASMINOGEN ACTIVATOR INHIBITOR"/>
    <property type="match status" value="1"/>
</dbReference>
<proteinExistence type="predicted"/>